<evidence type="ECO:0000313" key="2">
    <source>
        <dbReference type="Proteomes" id="UP001055072"/>
    </source>
</evidence>
<sequence>MMMICIFLCGLWVGYSGRGELAYERARMEWNTKAWLLLSLANGSSYTRGSEHETLCAKKRQAGHLVLIQLPL</sequence>
<gene>
    <name evidence="1" type="ORF">BDY19DRAFT_937917</name>
</gene>
<proteinExistence type="predicted"/>
<name>A0ACB8U968_9APHY</name>
<comment type="caution">
    <text evidence="1">The sequence shown here is derived from an EMBL/GenBank/DDBJ whole genome shotgun (WGS) entry which is preliminary data.</text>
</comment>
<keyword evidence="2" id="KW-1185">Reference proteome</keyword>
<reference evidence="1" key="1">
    <citation type="journal article" date="2021" name="Environ. Microbiol.">
        <title>Gene family expansions and transcriptome signatures uncover fungal adaptations to wood decay.</title>
        <authorList>
            <person name="Hage H."/>
            <person name="Miyauchi S."/>
            <person name="Viragh M."/>
            <person name="Drula E."/>
            <person name="Min B."/>
            <person name="Chaduli D."/>
            <person name="Navarro D."/>
            <person name="Favel A."/>
            <person name="Norest M."/>
            <person name="Lesage-Meessen L."/>
            <person name="Balint B."/>
            <person name="Merenyi Z."/>
            <person name="de Eugenio L."/>
            <person name="Morin E."/>
            <person name="Martinez A.T."/>
            <person name="Baldrian P."/>
            <person name="Stursova M."/>
            <person name="Martinez M.J."/>
            <person name="Novotny C."/>
            <person name="Magnuson J.K."/>
            <person name="Spatafora J.W."/>
            <person name="Maurice S."/>
            <person name="Pangilinan J."/>
            <person name="Andreopoulos W."/>
            <person name="LaButti K."/>
            <person name="Hundley H."/>
            <person name="Na H."/>
            <person name="Kuo A."/>
            <person name="Barry K."/>
            <person name="Lipzen A."/>
            <person name="Henrissat B."/>
            <person name="Riley R."/>
            <person name="Ahrendt S."/>
            <person name="Nagy L.G."/>
            <person name="Grigoriev I.V."/>
            <person name="Martin F."/>
            <person name="Rosso M.N."/>
        </authorList>
    </citation>
    <scope>NUCLEOTIDE SEQUENCE</scope>
    <source>
        <strain evidence="1">CBS 384.51</strain>
    </source>
</reference>
<protein>
    <submittedName>
        <fullName evidence="1">Uncharacterized protein</fullName>
    </submittedName>
</protein>
<organism evidence="1 2">
    <name type="scientific">Irpex rosettiformis</name>
    <dbReference type="NCBI Taxonomy" id="378272"/>
    <lineage>
        <taxon>Eukaryota</taxon>
        <taxon>Fungi</taxon>
        <taxon>Dikarya</taxon>
        <taxon>Basidiomycota</taxon>
        <taxon>Agaricomycotina</taxon>
        <taxon>Agaricomycetes</taxon>
        <taxon>Polyporales</taxon>
        <taxon>Irpicaceae</taxon>
        <taxon>Irpex</taxon>
    </lineage>
</organism>
<dbReference type="EMBL" id="MU274907">
    <property type="protein sequence ID" value="KAI0090852.1"/>
    <property type="molecule type" value="Genomic_DNA"/>
</dbReference>
<evidence type="ECO:0000313" key="1">
    <source>
        <dbReference type="EMBL" id="KAI0090852.1"/>
    </source>
</evidence>
<dbReference type="Proteomes" id="UP001055072">
    <property type="component" value="Unassembled WGS sequence"/>
</dbReference>
<accession>A0ACB8U968</accession>